<dbReference type="EMBL" id="BARW01019700">
    <property type="protein sequence ID" value="GAI98424.1"/>
    <property type="molecule type" value="Genomic_DNA"/>
</dbReference>
<comment type="caution">
    <text evidence="1">The sequence shown here is derived from an EMBL/GenBank/DDBJ whole genome shotgun (WGS) entry which is preliminary data.</text>
</comment>
<proteinExistence type="predicted"/>
<protein>
    <submittedName>
        <fullName evidence="1">Uncharacterized protein</fullName>
    </submittedName>
</protein>
<sequence>MGEMLGVPDKGAFALAYTQQRNADEVVERDSHDEQRHKYSIPLAALRLVIIIGTAQGQQSNEETHNK</sequence>
<dbReference type="AlphaFoldDB" id="X1V1A7"/>
<organism evidence="1">
    <name type="scientific">marine sediment metagenome</name>
    <dbReference type="NCBI Taxonomy" id="412755"/>
    <lineage>
        <taxon>unclassified sequences</taxon>
        <taxon>metagenomes</taxon>
        <taxon>ecological metagenomes</taxon>
    </lineage>
</organism>
<reference evidence="1" key="1">
    <citation type="journal article" date="2014" name="Front. Microbiol.">
        <title>High frequency of phylogenetically diverse reductive dehalogenase-homologous genes in deep subseafloor sedimentary metagenomes.</title>
        <authorList>
            <person name="Kawai M."/>
            <person name="Futagami T."/>
            <person name="Toyoda A."/>
            <person name="Takaki Y."/>
            <person name="Nishi S."/>
            <person name="Hori S."/>
            <person name="Arai W."/>
            <person name="Tsubouchi T."/>
            <person name="Morono Y."/>
            <person name="Uchiyama I."/>
            <person name="Ito T."/>
            <person name="Fujiyama A."/>
            <person name="Inagaki F."/>
            <person name="Takami H."/>
        </authorList>
    </citation>
    <scope>NUCLEOTIDE SEQUENCE</scope>
    <source>
        <strain evidence="1">Expedition CK06-06</strain>
    </source>
</reference>
<name>X1V1A7_9ZZZZ</name>
<accession>X1V1A7</accession>
<evidence type="ECO:0000313" key="1">
    <source>
        <dbReference type="EMBL" id="GAI98424.1"/>
    </source>
</evidence>
<gene>
    <name evidence="1" type="ORF">S12H4_33437</name>
</gene>